<dbReference type="InterPro" id="IPR007484">
    <property type="entry name" value="Peptidase_M28"/>
</dbReference>
<dbReference type="SUPFAM" id="SSF52025">
    <property type="entry name" value="PA domain"/>
    <property type="match status" value="1"/>
</dbReference>
<feature type="domain" description="PDZ" evidence="1">
    <location>
        <begin position="574"/>
        <end position="656"/>
    </location>
</feature>
<accession>A0A517QLP9</accession>
<evidence type="ECO:0000313" key="2">
    <source>
        <dbReference type="EMBL" id="QDT32560.1"/>
    </source>
</evidence>
<name>A0A517QLP9_9PLAN</name>
<dbReference type="CDD" id="cd06779">
    <property type="entry name" value="cpPDZ_Deg_HtrA-like"/>
    <property type="match status" value="1"/>
</dbReference>
<keyword evidence="2" id="KW-0645">Protease</keyword>
<dbReference type="GO" id="GO:0004177">
    <property type="term" value="F:aminopeptidase activity"/>
    <property type="evidence" value="ECO:0007669"/>
    <property type="project" value="UniProtKB-KW"/>
</dbReference>
<dbReference type="EMBL" id="CP036267">
    <property type="protein sequence ID" value="QDT32560.1"/>
    <property type="molecule type" value="Genomic_DNA"/>
</dbReference>
<gene>
    <name evidence="2" type="primary">ywaD_1</name>
    <name evidence="2" type="ORF">Mal48_18070</name>
</gene>
<dbReference type="InterPro" id="IPR003137">
    <property type="entry name" value="PA_domain"/>
</dbReference>
<keyword evidence="2" id="KW-0031">Aminopeptidase</keyword>
<keyword evidence="2" id="KW-0378">Hydrolase</keyword>
<organism evidence="2 3">
    <name type="scientific">Thalassoglobus polymorphus</name>
    <dbReference type="NCBI Taxonomy" id="2527994"/>
    <lineage>
        <taxon>Bacteria</taxon>
        <taxon>Pseudomonadati</taxon>
        <taxon>Planctomycetota</taxon>
        <taxon>Planctomycetia</taxon>
        <taxon>Planctomycetales</taxon>
        <taxon>Planctomycetaceae</taxon>
        <taxon>Thalassoglobus</taxon>
    </lineage>
</organism>
<dbReference type="PANTHER" id="PTHR12147:SF26">
    <property type="entry name" value="PEPTIDASE M28 DOMAIN-CONTAINING PROTEIN"/>
    <property type="match status" value="1"/>
</dbReference>
<dbReference type="InterPro" id="IPR036034">
    <property type="entry name" value="PDZ_sf"/>
</dbReference>
<dbReference type="SUPFAM" id="SSF53187">
    <property type="entry name" value="Zn-dependent exopeptidases"/>
    <property type="match status" value="1"/>
</dbReference>
<dbReference type="AlphaFoldDB" id="A0A517QLP9"/>
<dbReference type="InterPro" id="IPR046450">
    <property type="entry name" value="PA_dom_sf"/>
</dbReference>
<dbReference type="SUPFAM" id="SSF50156">
    <property type="entry name" value="PDZ domain-like"/>
    <property type="match status" value="1"/>
</dbReference>
<proteinExistence type="predicted"/>
<dbReference type="PROSITE" id="PS50106">
    <property type="entry name" value="PDZ"/>
    <property type="match status" value="1"/>
</dbReference>
<dbReference type="Proteomes" id="UP000315724">
    <property type="component" value="Chromosome"/>
</dbReference>
<dbReference type="GO" id="GO:0006508">
    <property type="term" value="P:proteolysis"/>
    <property type="evidence" value="ECO:0007669"/>
    <property type="project" value="InterPro"/>
</dbReference>
<reference evidence="2 3" key="1">
    <citation type="submission" date="2019-02" db="EMBL/GenBank/DDBJ databases">
        <title>Deep-cultivation of Planctomycetes and their phenomic and genomic characterization uncovers novel biology.</title>
        <authorList>
            <person name="Wiegand S."/>
            <person name="Jogler M."/>
            <person name="Boedeker C."/>
            <person name="Pinto D."/>
            <person name="Vollmers J."/>
            <person name="Rivas-Marin E."/>
            <person name="Kohn T."/>
            <person name="Peeters S.H."/>
            <person name="Heuer A."/>
            <person name="Rast P."/>
            <person name="Oberbeckmann S."/>
            <person name="Bunk B."/>
            <person name="Jeske O."/>
            <person name="Meyerdierks A."/>
            <person name="Storesund J.E."/>
            <person name="Kallscheuer N."/>
            <person name="Luecker S."/>
            <person name="Lage O.M."/>
            <person name="Pohl T."/>
            <person name="Merkel B.J."/>
            <person name="Hornburger P."/>
            <person name="Mueller R.-W."/>
            <person name="Bruemmer F."/>
            <person name="Labrenz M."/>
            <person name="Spormann A.M."/>
            <person name="Op den Camp H."/>
            <person name="Overmann J."/>
            <person name="Amann R."/>
            <person name="Jetten M.S.M."/>
            <person name="Mascher T."/>
            <person name="Medema M.H."/>
            <person name="Devos D.P."/>
            <person name="Kaster A.-K."/>
            <person name="Ovreas L."/>
            <person name="Rohde M."/>
            <person name="Galperin M.Y."/>
            <person name="Jogler C."/>
        </authorList>
    </citation>
    <scope>NUCLEOTIDE SEQUENCE [LARGE SCALE GENOMIC DNA]</scope>
    <source>
        <strain evidence="2 3">Mal48</strain>
    </source>
</reference>
<dbReference type="Gene3D" id="3.40.630.10">
    <property type="entry name" value="Zn peptidases"/>
    <property type="match status" value="1"/>
</dbReference>
<protein>
    <submittedName>
        <fullName evidence="2">Aminopeptidase YwaD</fullName>
        <ecNumber evidence="2">3.4.11.6</ecNumber>
    </submittedName>
</protein>
<dbReference type="Pfam" id="PF04389">
    <property type="entry name" value="Peptidase_M28"/>
    <property type="match status" value="1"/>
</dbReference>
<sequence length="670" mass="72419">MMSNFLQRILLVPFCLLVIFSGHIAINSLYAEDASKVAAKETSEAERRLLDDVKKLASDEWEGRGVGTEGLKKAAKFIAESFRDAGLDVSAAGGDPFQEFEIVDGAKLGSPNSLTLTGPDGKTISLEMGKNFEVCSFGGSGKIEGELVFAGYGIVATDLEYDEYDSIDVKDKIVIVMRRNPKQSDPHGPFAVGHGISRHAGLTTKLSRAFSNGAKGVIFVNDPYTVNSEKEQLEEQVEKAAAQVSKLEKENGDKSELETARTHLSQVKEILAKHVADKLMEFGYGGTRSGKSPATFHISQDVCNEILKPTLGKTLSEIEAQIDETGEPFSRPLEGWKVSGQAALKIIRVPVKNVIGVLEGQGPHSDETIVIGAHFDHLGRGGAGSLAANSTEIHNGADDNASGTAGLMEIARRLGERKDPLPRRVVFIAFNGEERGLLGANEYVDNPIFPLEKTVAMFNMDMIGRLDENKLTIFGTGTSKVWDAMLDKSTEGTGIELIKKTEGFGPSDHAAFYGKKIPVLHFFTGIHEDYHRPGDDWEKLNVPGMAKIIEILEKVVLETAEAEVRPDYISIPGTASLARSGSRPYFGSIPDFGENTEGYAISGVSPGSPADKGKLKGGDVIVELDGRKIGGLDDFDLALRDFRPGQQISVTVQRDSKKVELKVTLGTPKN</sequence>
<dbReference type="KEGG" id="tpol:Mal48_18070"/>
<dbReference type="GO" id="GO:0008235">
    <property type="term" value="F:metalloexopeptidase activity"/>
    <property type="evidence" value="ECO:0007669"/>
    <property type="project" value="InterPro"/>
</dbReference>
<evidence type="ECO:0000313" key="3">
    <source>
        <dbReference type="Proteomes" id="UP000315724"/>
    </source>
</evidence>
<dbReference type="InterPro" id="IPR001478">
    <property type="entry name" value="PDZ"/>
</dbReference>
<evidence type="ECO:0000259" key="1">
    <source>
        <dbReference type="PROSITE" id="PS50106"/>
    </source>
</evidence>
<dbReference type="Pfam" id="PF13180">
    <property type="entry name" value="PDZ_2"/>
    <property type="match status" value="1"/>
</dbReference>
<dbReference type="EC" id="3.4.11.6" evidence="2"/>
<dbReference type="Pfam" id="PF02225">
    <property type="entry name" value="PA"/>
    <property type="match status" value="1"/>
</dbReference>
<dbReference type="InterPro" id="IPR045175">
    <property type="entry name" value="M28_fam"/>
</dbReference>
<dbReference type="RefSeq" id="WP_231739958.1">
    <property type="nucleotide sequence ID" value="NZ_CP036267.1"/>
</dbReference>
<keyword evidence="3" id="KW-1185">Reference proteome</keyword>
<dbReference type="PANTHER" id="PTHR12147">
    <property type="entry name" value="METALLOPEPTIDASE M28 FAMILY MEMBER"/>
    <property type="match status" value="1"/>
</dbReference>
<dbReference type="Gene3D" id="3.50.30.30">
    <property type="match status" value="1"/>
</dbReference>
<dbReference type="Gene3D" id="2.30.42.10">
    <property type="match status" value="1"/>
</dbReference>
<dbReference type="SMART" id="SM00228">
    <property type="entry name" value="PDZ"/>
    <property type="match status" value="1"/>
</dbReference>